<protein>
    <recommendedName>
        <fullName evidence="1">DUF1985 domain-containing protein</fullName>
    </recommendedName>
</protein>
<dbReference type="InParanoid" id="A0A2P5F9E8"/>
<evidence type="ECO:0000313" key="3">
    <source>
        <dbReference type="Proteomes" id="UP000237000"/>
    </source>
</evidence>
<proteinExistence type="predicted"/>
<sequence length="98" mass="11489">MSGNRRLVEKYMNDSKIIRSGELKAAFLNYGDIEDVWKLGLCYLVGSLLLAGESTKKIDLDILFYVENEEQFFQFSWGHESFHKTMAGLKKDIHYYRK</sequence>
<dbReference type="AlphaFoldDB" id="A0A2P5F9E8"/>
<dbReference type="OrthoDB" id="1112004at2759"/>
<organism evidence="2 3">
    <name type="scientific">Trema orientale</name>
    <name type="common">Charcoal tree</name>
    <name type="synonym">Celtis orientalis</name>
    <dbReference type="NCBI Taxonomy" id="63057"/>
    <lineage>
        <taxon>Eukaryota</taxon>
        <taxon>Viridiplantae</taxon>
        <taxon>Streptophyta</taxon>
        <taxon>Embryophyta</taxon>
        <taxon>Tracheophyta</taxon>
        <taxon>Spermatophyta</taxon>
        <taxon>Magnoliopsida</taxon>
        <taxon>eudicotyledons</taxon>
        <taxon>Gunneridae</taxon>
        <taxon>Pentapetalae</taxon>
        <taxon>rosids</taxon>
        <taxon>fabids</taxon>
        <taxon>Rosales</taxon>
        <taxon>Cannabaceae</taxon>
        <taxon>Trema</taxon>
    </lineage>
</organism>
<evidence type="ECO:0000313" key="2">
    <source>
        <dbReference type="EMBL" id="PON94420.1"/>
    </source>
</evidence>
<dbReference type="Pfam" id="PF09331">
    <property type="entry name" value="DUF1985"/>
    <property type="match status" value="1"/>
</dbReference>
<dbReference type="PANTHER" id="PTHR48449">
    <property type="entry name" value="DUF1985 DOMAIN-CONTAINING PROTEIN"/>
    <property type="match status" value="1"/>
</dbReference>
<keyword evidence="3" id="KW-1185">Reference proteome</keyword>
<gene>
    <name evidence="2" type="ORF">TorRG33x02_098940</name>
</gene>
<dbReference type="EMBL" id="JXTC01000052">
    <property type="protein sequence ID" value="PON94420.1"/>
    <property type="molecule type" value="Genomic_DNA"/>
</dbReference>
<evidence type="ECO:0000259" key="1">
    <source>
        <dbReference type="Pfam" id="PF09331"/>
    </source>
</evidence>
<name>A0A2P5F9E8_TREOI</name>
<feature type="domain" description="DUF1985" evidence="1">
    <location>
        <begin position="8"/>
        <end position="86"/>
    </location>
</feature>
<dbReference type="Proteomes" id="UP000237000">
    <property type="component" value="Unassembled WGS sequence"/>
</dbReference>
<comment type="caution">
    <text evidence="2">The sequence shown here is derived from an EMBL/GenBank/DDBJ whole genome shotgun (WGS) entry which is preliminary data.</text>
</comment>
<dbReference type="InterPro" id="IPR015410">
    <property type="entry name" value="DUF1985"/>
</dbReference>
<reference evidence="3" key="1">
    <citation type="submission" date="2016-06" db="EMBL/GenBank/DDBJ databases">
        <title>Parallel loss of symbiosis genes in relatives of nitrogen-fixing non-legume Parasponia.</title>
        <authorList>
            <person name="Van Velzen R."/>
            <person name="Holmer R."/>
            <person name="Bu F."/>
            <person name="Rutten L."/>
            <person name="Van Zeijl A."/>
            <person name="Liu W."/>
            <person name="Santuari L."/>
            <person name="Cao Q."/>
            <person name="Sharma T."/>
            <person name="Shen D."/>
            <person name="Roswanjaya Y."/>
            <person name="Wardhani T."/>
            <person name="Kalhor M.S."/>
            <person name="Jansen J."/>
            <person name="Van den Hoogen J."/>
            <person name="Gungor B."/>
            <person name="Hartog M."/>
            <person name="Hontelez J."/>
            <person name="Verver J."/>
            <person name="Yang W.-C."/>
            <person name="Schijlen E."/>
            <person name="Repin R."/>
            <person name="Schilthuizen M."/>
            <person name="Schranz E."/>
            <person name="Heidstra R."/>
            <person name="Miyata K."/>
            <person name="Fedorova E."/>
            <person name="Kohlen W."/>
            <person name="Bisseling T."/>
            <person name="Smit S."/>
            <person name="Geurts R."/>
        </authorList>
    </citation>
    <scope>NUCLEOTIDE SEQUENCE [LARGE SCALE GENOMIC DNA]</scope>
    <source>
        <strain evidence="3">cv. RG33-2</strain>
    </source>
</reference>
<dbReference type="PANTHER" id="PTHR48449:SF1">
    <property type="entry name" value="DUF1985 DOMAIN-CONTAINING PROTEIN"/>
    <property type="match status" value="1"/>
</dbReference>
<accession>A0A2P5F9E8</accession>